<dbReference type="EMBL" id="PQWO01000006">
    <property type="protein sequence ID" value="PZD73177.1"/>
    <property type="molecule type" value="Genomic_DNA"/>
</dbReference>
<evidence type="ECO:0000313" key="8">
    <source>
        <dbReference type="Proteomes" id="UP000248857"/>
    </source>
</evidence>
<feature type="transmembrane region" description="Helical" evidence="5">
    <location>
        <begin position="258"/>
        <end position="285"/>
    </location>
</feature>
<protein>
    <recommendedName>
        <fullName evidence="6">O-antigen ligase-related domain-containing protein</fullName>
    </recommendedName>
</protein>
<proteinExistence type="predicted"/>
<feature type="transmembrane region" description="Helical" evidence="5">
    <location>
        <begin position="392"/>
        <end position="413"/>
    </location>
</feature>
<feature type="transmembrane region" description="Helical" evidence="5">
    <location>
        <begin position="75"/>
        <end position="95"/>
    </location>
</feature>
<feature type="transmembrane region" description="Helical" evidence="5">
    <location>
        <begin position="107"/>
        <end position="127"/>
    </location>
</feature>
<evidence type="ECO:0000256" key="4">
    <source>
        <dbReference type="ARBA" id="ARBA00023136"/>
    </source>
</evidence>
<dbReference type="GO" id="GO:0016020">
    <property type="term" value="C:membrane"/>
    <property type="evidence" value="ECO:0007669"/>
    <property type="project" value="UniProtKB-SubCell"/>
</dbReference>
<keyword evidence="3 5" id="KW-1133">Transmembrane helix</keyword>
<feature type="transmembrane region" description="Helical" evidence="5">
    <location>
        <begin position="227"/>
        <end position="246"/>
    </location>
</feature>
<accession>A0A2W1JY59</accession>
<dbReference type="AlphaFoldDB" id="A0A2W1JY59"/>
<dbReference type="Proteomes" id="UP000248857">
    <property type="component" value="Unassembled WGS sequence"/>
</dbReference>
<gene>
    <name evidence="7" type="ORF">C1752_02337</name>
</gene>
<feature type="transmembrane region" description="Helical" evidence="5">
    <location>
        <begin position="175"/>
        <end position="193"/>
    </location>
</feature>
<dbReference type="InterPro" id="IPR051533">
    <property type="entry name" value="WaaL-like"/>
</dbReference>
<dbReference type="InterPro" id="IPR007016">
    <property type="entry name" value="O-antigen_ligase-rel_domated"/>
</dbReference>
<comment type="subcellular location">
    <subcellularLocation>
        <location evidence="1">Membrane</location>
        <topology evidence="1">Multi-pass membrane protein</topology>
    </subcellularLocation>
</comment>
<keyword evidence="2 5" id="KW-0812">Transmembrane</keyword>
<feature type="transmembrane region" description="Helical" evidence="5">
    <location>
        <begin position="37"/>
        <end position="55"/>
    </location>
</feature>
<evidence type="ECO:0000256" key="3">
    <source>
        <dbReference type="ARBA" id="ARBA00022989"/>
    </source>
</evidence>
<dbReference type="RefSeq" id="WP_199464365.1">
    <property type="nucleotide sequence ID" value="NZ_CAWNWM010000006.1"/>
</dbReference>
<keyword evidence="8" id="KW-1185">Reference proteome</keyword>
<comment type="caution">
    <text evidence="7">The sequence shown here is derived from an EMBL/GenBank/DDBJ whole genome shotgun (WGS) entry which is preliminary data.</text>
</comment>
<evidence type="ECO:0000256" key="2">
    <source>
        <dbReference type="ARBA" id="ARBA00022692"/>
    </source>
</evidence>
<feature type="transmembrane region" description="Helical" evidence="5">
    <location>
        <begin position="433"/>
        <end position="460"/>
    </location>
</feature>
<dbReference type="PANTHER" id="PTHR37422">
    <property type="entry name" value="TEICHURONIC ACID BIOSYNTHESIS PROTEIN TUAE"/>
    <property type="match status" value="1"/>
</dbReference>
<reference evidence="7 8" key="1">
    <citation type="journal article" date="2018" name="Sci. Rep.">
        <title>A novel species of the marine cyanobacterium Acaryochloris with a unique pigment content and lifestyle.</title>
        <authorList>
            <person name="Partensky F."/>
            <person name="Six C."/>
            <person name="Ratin M."/>
            <person name="Garczarek L."/>
            <person name="Vaulot D."/>
            <person name="Probert I."/>
            <person name="Calteau A."/>
            <person name="Gourvil P."/>
            <person name="Marie D."/>
            <person name="Grebert T."/>
            <person name="Bouchier C."/>
            <person name="Le Panse S."/>
            <person name="Gachenot M."/>
            <person name="Rodriguez F."/>
            <person name="Garrido J.L."/>
        </authorList>
    </citation>
    <scope>NUCLEOTIDE SEQUENCE [LARGE SCALE GENOMIC DNA]</scope>
    <source>
        <strain evidence="7 8">RCC1774</strain>
    </source>
</reference>
<organism evidence="7 8">
    <name type="scientific">Acaryochloris thomasi RCC1774</name>
    <dbReference type="NCBI Taxonomy" id="1764569"/>
    <lineage>
        <taxon>Bacteria</taxon>
        <taxon>Bacillati</taxon>
        <taxon>Cyanobacteriota</taxon>
        <taxon>Cyanophyceae</taxon>
        <taxon>Acaryochloridales</taxon>
        <taxon>Acaryochloridaceae</taxon>
        <taxon>Acaryochloris</taxon>
        <taxon>Acaryochloris thomasi</taxon>
    </lineage>
</organism>
<dbReference type="Pfam" id="PF04932">
    <property type="entry name" value="Wzy_C"/>
    <property type="match status" value="1"/>
</dbReference>
<evidence type="ECO:0000256" key="1">
    <source>
        <dbReference type="ARBA" id="ARBA00004141"/>
    </source>
</evidence>
<feature type="transmembrane region" description="Helical" evidence="5">
    <location>
        <begin position="12"/>
        <end position="30"/>
    </location>
</feature>
<feature type="transmembrane region" description="Helical" evidence="5">
    <location>
        <begin position="147"/>
        <end position="163"/>
    </location>
</feature>
<evidence type="ECO:0000313" key="7">
    <source>
        <dbReference type="EMBL" id="PZD73177.1"/>
    </source>
</evidence>
<evidence type="ECO:0000256" key="5">
    <source>
        <dbReference type="SAM" id="Phobius"/>
    </source>
</evidence>
<sequence>MLPVVVKRFLNPAFWVVVSVVIAGLLVGVIAGTSPSLLVAALAAPFLLAYFFWDFERAVIGLLLIRSSLDTFSEGGIPAAYAIGLDALTLIYITVQLLTGRPVKTDWFWWCLAGWVAFHGLWLIFLPLGGLGFDADPSLLRISLREWVRWFTLAMVYLLVMQLKDRVHPSKALSLMFFSLIPPVTFGLVQLLAPSSLPEELVRTGRGGQSAQLAAQGIDISRINGTFGHPNTFALYLILFIALAWWKTNQSKKRWPWLALMFLLTFVLVGTKALGALIMFSIFILIQALTKIDPPKLFASGIFLVIAIALFGSTEFGQARLLEISETPLLNPEIDVSRAILMRGNSFNWRIAQWVDVLGAWREHPFLGFGLDLSQFIPKENNLAPHNDYIRALVETGLLGLAGLLTFLALQLTRLLALLKGSQGQSQRNLCSGLFAIGVAICVGMLADNVLSATPFWLYFWSVMAMAGWDWGDPQNPQDAGDIDSRTIEKS</sequence>
<name>A0A2W1JY59_9CYAN</name>
<keyword evidence="4 5" id="KW-0472">Membrane</keyword>
<feature type="domain" description="O-antigen ligase-related" evidence="6">
    <location>
        <begin position="260"/>
        <end position="404"/>
    </location>
</feature>
<evidence type="ECO:0000259" key="6">
    <source>
        <dbReference type="Pfam" id="PF04932"/>
    </source>
</evidence>
<feature type="transmembrane region" description="Helical" evidence="5">
    <location>
        <begin position="297"/>
        <end position="316"/>
    </location>
</feature>
<dbReference type="PANTHER" id="PTHR37422:SF23">
    <property type="entry name" value="TEICHURONIC ACID BIOSYNTHESIS PROTEIN TUAE"/>
    <property type="match status" value="1"/>
</dbReference>